<dbReference type="Proteomes" id="UP000294933">
    <property type="component" value="Unassembled WGS sequence"/>
</dbReference>
<dbReference type="VEuPathDB" id="FungiDB:BD410DRAFT_766317"/>
<sequence>MVTPATDELKKRKRPPTFAHLPAPRAKKLKRVWVEKTKIKSKWKAMKRKEGWVSGPEDHRREEQEQDGGDEMLDDVADSADEHSDHLSDTQVDESQPEPEKPSLRELTREAYSRTSLHTFKADPLKRRRGARPTLPQAPRGRGGARGRGGDGGGRGRDVRGGQPNMKLRMGAMLERIKRDLT</sequence>
<dbReference type="EMBL" id="ML170165">
    <property type="protein sequence ID" value="TDL24809.1"/>
    <property type="molecule type" value="Genomic_DNA"/>
</dbReference>
<reference evidence="2 3" key="1">
    <citation type="submission" date="2018-06" db="EMBL/GenBank/DDBJ databases">
        <title>A transcriptomic atlas of mushroom development highlights an independent origin of complex multicellularity.</title>
        <authorList>
            <consortium name="DOE Joint Genome Institute"/>
            <person name="Krizsan K."/>
            <person name="Almasi E."/>
            <person name="Merenyi Z."/>
            <person name="Sahu N."/>
            <person name="Viragh M."/>
            <person name="Koszo T."/>
            <person name="Mondo S."/>
            <person name="Kiss B."/>
            <person name="Balint B."/>
            <person name="Kues U."/>
            <person name="Barry K."/>
            <person name="Hegedus J.C."/>
            <person name="Henrissat B."/>
            <person name="Johnson J."/>
            <person name="Lipzen A."/>
            <person name="Ohm R."/>
            <person name="Nagy I."/>
            <person name="Pangilinan J."/>
            <person name="Yan J."/>
            <person name="Xiong Y."/>
            <person name="Grigoriev I.V."/>
            <person name="Hibbett D.S."/>
            <person name="Nagy L.G."/>
        </authorList>
    </citation>
    <scope>NUCLEOTIDE SEQUENCE [LARGE SCALE GENOMIC DNA]</scope>
    <source>
        <strain evidence="2 3">SZMC22713</strain>
    </source>
</reference>
<organism evidence="2 3">
    <name type="scientific">Rickenella mellea</name>
    <dbReference type="NCBI Taxonomy" id="50990"/>
    <lineage>
        <taxon>Eukaryota</taxon>
        <taxon>Fungi</taxon>
        <taxon>Dikarya</taxon>
        <taxon>Basidiomycota</taxon>
        <taxon>Agaricomycotina</taxon>
        <taxon>Agaricomycetes</taxon>
        <taxon>Hymenochaetales</taxon>
        <taxon>Rickenellaceae</taxon>
        <taxon>Rickenella</taxon>
    </lineage>
</organism>
<dbReference type="AlphaFoldDB" id="A0A4Y7QD78"/>
<protein>
    <recommendedName>
        <fullName evidence="4">rRNA-processing protein FYV7</fullName>
    </recommendedName>
</protein>
<evidence type="ECO:0008006" key="4">
    <source>
        <dbReference type="Google" id="ProtNLM"/>
    </source>
</evidence>
<gene>
    <name evidence="2" type="ORF">BD410DRAFT_766317</name>
</gene>
<feature type="region of interest" description="Disordered" evidence="1">
    <location>
        <begin position="44"/>
        <end position="182"/>
    </location>
</feature>
<keyword evidence="3" id="KW-1185">Reference proteome</keyword>
<evidence type="ECO:0000313" key="2">
    <source>
        <dbReference type="EMBL" id="TDL24809.1"/>
    </source>
</evidence>
<feature type="region of interest" description="Disordered" evidence="1">
    <location>
        <begin position="1"/>
        <end position="24"/>
    </location>
</feature>
<feature type="compositionally biased region" description="Gly residues" evidence="1">
    <location>
        <begin position="141"/>
        <end position="153"/>
    </location>
</feature>
<feature type="compositionally biased region" description="Basic and acidic residues" evidence="1">
    <location>
        <begin position="98"/>
        <end position="112"/>
    </location>
</feature>
<feature type="compositionally biased region" description="Basic and acidic residues" evidence="1">
    <location>
        <begin position="48"/>
        <end position="63"/>
    </location>
</feature>
<dbReference type="OrthoDB" id="3365439at2759"/>
<evidence type="ECO:0000313" key="3">
    <source>
        <dbReference type="Proteomes" id="UP000294933"/>
    </source>
</evidence>
<accession>A0A4Y7QD78</accession>
<evidence type="ECO:0000256" key="1">
    <source>
        <dbReference type="SAM" id="MobiDB-lite"/>
    </source>
</evidence>
<name>A0A4Y7QD78_9AGAM</name>
<feature type="compositionally biased region" description="Acidic residues" evidence="1">
    <location>
        <begin position="64"/>
        <end position="79"/>
    </location>
</feature>
<proteinExistence type="predicted"/>